<evidence type="ECO:0000313" key="1">
    <source>
        <dbReference type="EMBL" id="KIX85557.1"/>
    </source>
</evidence>
<gene>
    <name evidence="1" type="ORF">J120_01145</name>
</gene>
<evidence type="ECO:0008006" key="3">
    <source>
        <dbReference type="Google" id="ProtNLM"/>
    </source>
</evidence>
<name>A0A0D2K5M7_9BACT</name>
<dbReference type="eggNOG" id="ENOG502ZJM3">
    <property type="taxonomic scope" value="Bacteria"/>
</dbReference>
<protein>
    <recommendedName>
        <fullName evidence="3">DUF721 domain-containing protein</fullName>
    </recommendedName>
</protein>
<keyword evidence="2" id="KW-1185">Reference proteome</keyword>
<dbReference type="InterPro" id="IPR007922">
    <property type="entry name" value="DciA-like"/>
</dbReference>
<evidence type="ECO:0000313" key="2">
    <source>
        <dbReference type="Proteomes" id="UP000032214"/>
    </source>
</evidence>
<dbReference type="AlphaFoldDB" id="A0A0D2K5M7"/>
<comment type="caution">
    <text evidence="1">The sequence shown here is derived from an EMBL/GenBank/DDBJ whole genome shotgun (WGS) entry which is preliminary data.</text>
</comment>
<sequence length="146" mass="16791">MPTTIAHLIFKVIDKDHSWKITLFQQWPSCMGNISHHAHIYQINDDSLVISVSSSAWLQELYLLSGTIIAKVNQIIDHPRIKQVRFIRLATVLPEYKNPKNISAKSAQYTTPQLTCYEKQALEKVTDEALQEVLTKFLARCQKENI</sequence>
<dbReference type="EMBL" id="ARQD01000001">
    <property type="protein sequence ID" value="KIX85557.1"/>
    <property type="molecule type" value="Genomic_DNA"/>
</dbReference>
<dbReference type="Proteomes" id="UP000032214">
    <property type="component" value="Unassembled WGS sequence"/>
</dbReference>
<reference evidence="1 2" key="1">
    <citation type="journal article" date="2013" name="Proc. Natl. Acad. Sci. U.S.A.">
        <title>Candidate phylum TM6 genome recovered from a hospital sink biofilm provides genomic insights into this uncultivated phylum.</title>
        <authorList>
            <person name="McLean J.S."/>
            <person name="Lombardo M.J."/>
            <person name="Badger J.H."/>
            <person name="Edlund A."/>
            <person name="Novotny M."/>
            <person name="Yee-Greenbaum J."/>
            <person name="Vyahhi N."/>
            <person name="Hall A.P."/>
            <person name="Yang Y."/>
            <person name="Dupont C.L."/>
            <person name="Ziegler M.G."/>
            <person name="Chitsaz H."/>
            <person name="Allen A.E."/>
            <person name="Yooseph S."/>
            <person name="Tesler G."/>
            <person name="Pevzner P.A."/>
            <person name="Friedman R.M."/>
            <person name="Nealson K.H."/>
            <person name="Venter J.C."/>
            <person name="Lasken R.S."/>
        </authorList>
    </citation>
    <scope>NUCLEOTIDE SEQUENCE [LARGE SCALE GENOMIC DNA]</scope>
    <source>
        <strain evidence="1 2">TM6SC1</strain>
    </source>
</reference>
<proteinExistence type="predicted"/>
<dbReference type="STRING" id="1306947.J120_01145"/>
<organism evidence="1 2">
    <name type="scientific">candidate division TM6 bacterium JCVI TM6SC1</name>
    <dbReference type="NCBI Taxonomy" id="1306947"/>
    <lineage>
        <taxon>Bacteria</taxon>
        <taxon>Candidatus Babelota</taxon>
        <taxon>Vermiphilus</taxon>
    </lineage>
</organism>
<accession>A0A0D2K5M7</accession>
<dbReference type="Pfam" id="PF05258">
    <property type="entry name" value="DciA"/>
    <property type="match status" value="1"/>
</dbReference>